<dbReference type="SMART" id="SM00382">
    <property type="entry name" value="AAA"/>
    <property type="match status" value="2"/>
</dbReference>
<dbReference type="PANTHER" id="PTHR43553">
    <property type="entry name" value="HEAVY METAL TRANSPORTER"/>
    <property type="match status" value="1"/>
</dbReference>
<dbReference type="PROSITE" id="PS00211">
    <property type="entry name" value="ABC_TRANSPORTER_1"/>
    <property type="match status" value="2"/>
</dbReference>
<dbReference type="GO" id="GO:0042626">
    <property type="term" value="F:ATPase-coupled transmembrane transporter activity"/>
    <property type="evidence" value="ECO:0007669"/>
    <property type="project" value="TreeGrafter"/>
</dbReference>
<evidence type="ECO:0000256" key="5">
    <source>
        <dbReference type="SAM" id="MobiDB-lite"/>
    </source>
</evidence>
<feature type="domain" description="ABC transporter" evidence="6">
    <location>
        <begin position="13"/>
        <end position="247"/>
    </location>
</feature>
<keyword evidence="4 7" id="KW-0067">ATP-binding</keyword>
<organism evidence="7 8">
    <name type="scientific">Corynebacterium urealyticum</name>
    <dbReference type="NCBI Taxonomy" id="43771"/>
    <lineage>
        <taxon>Bacteria</taxon>
        <taxon>Bacillati</taxon>
        <taxon>Actinomycetota</taxon>
        <taxon>Actinomycetes</taxon>
        <taxon>Mycobacteriales</taxon>
        <taxon>Corynebacteriaceae</taxon>
        <taxon>Corynebacterium</taxon>
    </lineage>
</organism>
<feature type="region of interest" description="Disordered" evidence="5">
    <location>
        <begin position="280"/>
        <end position="311"/>
    </location>
</feature>
<dbReference type="InterPro" id="IPR003593">
    <property type="entry name" value="AAA+_ATPase"/>
</dbReference>
<comment type="similarity">
    <text evidence="1">Belongs to the ABC transporter superfamily.</text>
</comment>
<dbReference type="PROSITE" id="PS50893">
    <property type="entry name" value="ABC_TRANSPORTER_2"/>
    <property type="match status" value="2"/>
</dbReference>
<accession>A0A2W5DCZ2</accession>
<evidence type="ECO:0000256" key="2">
    <source>
        <dbReference type="ARBA" id="ARBA00022448"/>
    </source>
</evidence>
<evidence type="ECO:0000256" key="4">
    <source>
        <dbReference type="ARBA" id="ARBA00022840"/>
    </source>
</evidence>
<evidence type="ECO:0000256" key="3">
    <source>
        <dbReference type="ARBA" id="ARBA00022741"/>
    </source>
</evidence>
<dbReference type="SUPFAM" id="SSF52540">
    <property type="entry name" value="P-loop containing nucleoside triphosphate hydrolases"/>
    <property type="match status" value="2"/>
</dbReference>
<dbReference type="InterPro" id="IPR003439">
    <property type="entry name" value="ABC_transporter-like_ATP-bd"/>
</dbReference>
<dbReference type="InterPro" id="IPR015856">
    <property type="entry name" value="ABC_transpr_CbiO/EcfA_su"/>
</dbReference>
<dbReference type="Pfam" id="PF00005">
    <property type="entry name" value="ABC_tran"/>
    <property type="match status" value="2"/>
</dbReference>
<evidence type="ECO:0000256" key="1">
    <source>
        <dbReference type="ARBA" id="ARBA00005417"/>
    </source>
</evidence>
<evidence type="ECO:0000313" key="7">
    <source>
        <dbReference type="EMBL" id="PZP03919.1"/>
    </source>
</evidence>
<feature type="region of interest" description="Disordered" evidence="5">
    <location>
        <begin position="395"/>
        <end position="417"/>
    </location>
</feature>
<dbReference type="GO" id="GO:0016887">
    <property type="term" value="F:ATP hydrolysis activity"/>
    <property type="evidence" value="ECO:0007669"/>
    <property type="project" value="InterPro"/>
</dbReference>
<gene>
    <name evidence="7" type="ORF">DI609_00185</name>
</gene>
<proteinExistence type="inferred from homology"/>
<evidence type="ECO:0000259" key="6">
    <source>
        <dbReference type="PROSITE" id="PS50893"/>
    </source>
</evidence>
<dbReference type="PANTHER" id="PTHR43553:SF24">
    <property type="entry name" value="ENERGY-COUPLING FACTOR TRANSPORTER ATP-BINDING PROTEIN ECFA1"/>
    <property type="match status" value="1"/>
</dbReference>
<evidence type="ECO:0000313" key="8">
    <source>
        <dbReference type="Proteomes" id="UP000249451"/>
    </source>
</evidence>
<name>A0A2W5DCZ2_9CORY</name>
<reference evidence="7 8" key="1">
    <citation type="submission" date="2017-11" db="EMBL/GenBank/DDBJ databases">
        <title>Infants hospitalized years apart are colonized by the same room-sourced microbial strains.</title>
        <authorList>
            <person name="Brooks B."/>
            <person name="Olm M.R."/>
            <person name="Firek B.A."/>
            <person name="Baker R."/>
            <person name="Thomas B.C."/>
            <person name="Morowitz M.J."/>
            <person name="Banfield J.F."/>
        </authorList>
    </citation>
    <scope>NUCLEOTIDE SEQUENCE [LARGE SCALE GENOMIC DNA]</scope>
    <source>
        <strain evidence="7">S2_012_000_R3_87</strain>
    </source>
</reference>
<keyword evidence="2" id="KW-0813">Transport</keyword>
<dbReference type="InterPro" id="IPR050095">
    <property type="entry name" value="ECF_ABC_transporter_ATP-bd"/>
</dbReference>
<dbReference type="Proteomes" id="UP000249451">
    <property type="component" value="Unassembled WGS sequence"/>
</dbReference>
<comment type="caution">
    <text evidence="7">The sequence shown here is derived from an EMBL/GenBank/DDBJ whole genome shotgun (WGS) entry which is preliminary data.</text>
</comment>
<dbReference type="GO" id="GO:0005524">
    <property type="term" value="F:ATP binding"/>
    <property type="evidence" value="ECO:0007669"/>
    <property type="project" value="UniProtKB-KW"/>
</dbReference>
<dbReference type="InterPro" id="IPR017871">
    <property type="entry name" value="ABC_transporter-like_CS"/>
</dbReference>
<dbReference type="Gene3D" id="3.40.50.300">
    <property type="entry name" value="P-loop containing nucleotide triphosphate hydrolases"/>
    <property type="match status" value="2"/>
</dbReference>
<dbReference type="EMBL" id="QFNY01000002">
    <property type="protein sequence ID" value="PZP03919.1"/>
    <property type="molecule type" value="Genomic_DNA"/>
</dbReference>
<dbReference type="GO" id="GO:0043190">
    <property type="term" value="C:ATP-binding cassette (ABC) transporter complex"/>
    <property type="evidence" value="ECO:0007669"/>
    <property type="project" value="TreeGrafter"/>
</dbReference>
<sequence length="566" mass="59209">MTSHGRPPGGAVVEITDFGWRHAGRKNPAIANITARLEPGERVLLLGASGAGKSTLLAGIAGVLGDAEDGEQRGAIRVDGKDPAQARGLVGMVLQDPDSQVIAARVGDDVVFGCENLGIPREQMWQRATEALRTVGLGELDLDRSTHRLSGGQKQRLALAGVLAMRPRVIVLDEPTANLDPEGVAEVRDAVIRACEDTGATLIVVEHRAATWAGHVDRILVLGETNPSGVEEQVSAGRQAGGVLADGPAEQILETHAERLAEAGIWVPGVAPALRRMGTPPPELGALKAAPGSTGNQGHADHQNHAGNRGTVAHPIDAETTIDAASLHADGDAHASGKPLLRTRDLAIGWGQHTIRTGITAVLEPGSTCLTGGNGTGKSTLALTLAGLVPAVGGELDASGLQPAKPRRRETPDPRSWRSKDLVRRIGYVFQSPEHQLAARTVRDELLLGPKAAGMDAAAAERRADELLGTLGLSHLAAANPFTLSGGEKRRLSVAAVLATEPRLLILDEPTFGQDLNTFTALVGLLQQLADGGMGLLSITHDADYFAALGQHHWHLPQGRGLEVRA</sequence>
<keyword evidence="3" id="KW-0547">Nucleotide-binding</keyword>
<dbReference type="InterPro" id="IPR027417">
    <property type="entry name" value="P-loop_NTPase"/>
</dbReference>
<feature type="domain" description="ABC transporter" evidence="6">
    <location>
        <begin position="341"/>
        <end position="566"/>
    </location>
</feature>
<protein>
    <submittedName>
        <fullName evidence="7">ABC transporter ATP-binding protein</fullName>
    </submittedName>
</protein>
<dbReference type="CDD" id="cd03225">
    <property type="entry name" value="ABC_cobalt_CbiO_domain1"/>
    <property type="match status" value="2"/>
</dbReference>
<dbReference type="AlphaFoldDB" id="A0A2W5DCZ2"/>